<dbReference type="InterPro" id="IPR003593">
    <property type="entry name" value="AAA+_ATPase"/>
</dbReference>
<dbReference type="PANTHER" id="PTHR43776:SF15">
    <property type="entry name" value="GLUTATHIONE IMPORT ATP-BINDING PROTEIN GSIA"/>
    <property type="match status" value="1"/>
</dbReference>
<comment type="similarity">
    <text evidence="13">Belongs to the ABC transporter superfamily. Glutathione importer (TC 3.A.1.5.11) family.</text>
</comment>
<keyword evidence="7" id="KW-0547">Nucleotide-binding</keyword>
<sequence length="323" mass="35536">MKDMATAPLLDIRDLHVHFPVGGQFLSRNKRTLHAVAGVNLSLAEGECLSIVGESGCGKSTTALAVMGLQEPTSGDILFEGGSIIGADAPDRMARARIAQMVFQDPYASLNPRQTVWRSLAAPLRLHGTTAKSEIEDRIADILQKVDLRPEHAARYPHEFSGGQRQRIGIARALILNPRILMLDEPVSALDVSVRAQIINLLLDLQEELSLSFVMISHDLGVVEHMSDRVAVMYFGQIVELGPWSAIFANPTHPYTRKLIATIPDPDTVLHPDRKVTAHAAPEPPEGYRFHPETVGRPDVYAAPEPSELVEIEPGHFIRAQRR</sequence>
<evidence type="ECO:0000256" key="2">
    <source>
        <dbReference type="ARBA" id="ARBA00011469"/>
    </source>
</evidence>
<evidence type="ECO:0000256" key="4">
    <source>
        <dbReference type="ARBA" id="ARBA00022475"/>
    </source>
</evidence>
<dbReference type="InterPro" id="IPR050319">
    <property type="entry name" value="ABC_transp_ATP-bind"/>
</dbReference>
<comment type="subcellular location">
    <subcellularLocation>
        <location evidence="1">Cell inner membrane</location>
        <topology evidence="1">Peripheral membrane protein</topology>
    </subcellularLocation>
</comment>
<evidence type="ECO:0000256" key="13">
    <source>
        <dbReference type="ARBA" id="ARBA00038416"/>
    </source>
</evidence>
<dbReference type="InterPro" id="IPR013563">
    <property type="entry name" value="Oligopep_ABC_C"/>
</dbReference>
<keyword evidence="8" id="KW-0378">Hydrolase</keyword>
<dbReference type="EMBL" id="QCYH01000011">
    <property type="protein sequence ID" value="PVA09130.1"/>
    <property type="molecule type" value="Genomic_DNA"/>
</dbReference>
<protein>
    <recommendedName>
        <fullName evidence="15">Glutathione import ATP-binding protein GsiA</fullName>
        <ecNumber evidence="14">7.4.2.10</ecNumber>
    </recommendedName>
</protein>
<evidence type="ECO:0000256" key="9">
    <source>
        <dbReference type="ARBA" id="ARBA00022840"/>
    </source>
</evidence>
<feature type="domain" description="ABC transporter" evidence="17">
    <location>
        <begin position="12"/>
        <end position="260"/>
    </location>
</feature>
<evidence type="ECO:0000256" key="15">
    <source>
        <dbReference type="ARBA" id="ARBA00041187"/>
    </source>
</evidence>
<evidence type="ECO:0000313" key="18">
    <source>
        <dbReference type="EMBL" id="PVA09130.1"/>
    </source>
</evidence>
<evidence type="ECO:0000256" key="6">
    <source>
        <dbReference type="ARBA" id="ARBA00022737"/>
    </source>
</evidence>
<dbReference type="Pfam" id="PF08352">
    <property type="entry name" value="oligo_HPY"/>
    <property type="match status" value="1"/>
</dbReference>
<evidence type="ECO:0000256" key="7">
    <source>
        <dbReference type="ARBA" id="ARBA00022741"/>
    </source>
</evidence>
<organism evidence="18 19">
    <name type="scientific">Pelagivirga sediminicola</name>
    <dbReference type="NCBI Taxonomy" id="2170575"/>
    <lineage>
        <taxon>Bacteria</taxon>
        <taxon>Pseudomonadati</taxon>
        <taxon>Pseudomonadota</taxon>
        <taxon>Alphaproteobacteria</taxon>
        <taxon>Rhodobacterales</taxon>
        <taxon>Paracoccaceae</taxon>
        <taxon>Pelagivirga</taxon>
    </lineage>
</organism>
<dbReference type="AlphaFoldDB" id="A0A2T7G412"/>
<dbReference type="SUPFAM" id="SSF52540">
    <property type="entry name" value="P-loop containing nucleoside triphosphate hydrolases"/>
    <property type="match status" value="1"/>
</dbReference>
<evidence type="ECO:0000313" key="19">
    <source>
        <dbReference type="Proteomes" id="UP000244446"/>
    </source>
</evidence>
<keyword evidence="10" id="KW-1278">Translocase</keyword>
<evidence type="ECO:0000256" key="1">
    <source>
        <dbReference type="ARBA" id="ARBA00004417"/>
    </source>
</evidence>
<dbReference type="InterPro" id="IPR003439">
    <property type="entry name" value="ABC_transporter-like_ATP-bd"/>
</dbReference>
<reference evidence="18 19" key="1">
    <citation type="submission" date="2018-04" db="EMBL/GenBank/DDBJ databases">
        <title>Pelagivirga bohaiensis gen. nov., sp. nov., a bacterium isolated from the Bohai Sea.</title>
        <authorList>
            <person name="Ji X."/>
        </authorList>
    </citation>
    <scope>NUCLEOTIDE SEQUENCE [LARGE SCALE GENOMIC DNA]</scope>
    <source>
        <strain evidence="18 19">BH-SD19</strain>
    </source>
</reference>
<evidence type="ECO:0000256" key="11">
    <source>
        <dbReference type="ARBA" id="ARBA00023136"/>
    </source>
</evidence>
<dbReference type="GO" id="GO:0016887">
    <property type="term" value="F:ATP hydrolysis activity"/>
    <property type="evidence" value="ECO:0007669"/>
    <property type="project" value="InterPro"/>
</dbReference>
<comment type="catalytic activity">
    <reaction evidence="16">
        <text>glutathione(out) + ATP + H2O = glutathione(in) + ADP + phosphate + H(+)</text>
        <dbReference type="Rhea" id="RHEA:29791"/>
        <dbReference type="ChEBI" id="CHEBI:15377"/>
        <dbReference type="ChEBI" id="CHEBI:15378"/>
        <dbReference type="ChEBI" id="CHEBI:30616"/>
        <dbReference type="ChEBI" id="CHEBI:43474"/>
        <dbReference type="ChEBI" id="CHEBI:57925"/>
        <dbReference type="ChEBI" id="CHEBI:456216"/>
        <dbReference type="EC" id="7.4.2.10"/>
    </reaction>
</comment>
<keyword evidence="19" id="KW-1185">Reference proteome</keyword>
<evidence type="ECO:0000256" key="14">
    <source>
        <dbReference type="ARBA" id="ARBA00039050"/>
    </source>
</evidence>
<comment type="caution">
    <text evidence="18">The sequence shown here is derived from an EMBL/GenBank/DDBJ whole genome shotgun (WGS) entry which is preliminary data.</text>
</comment>
<dbReference type="OrthoDB" id="9802264at2"/>
<keyword evidence="4" id="KW-1003">Cell membrane</keyword>
<dbReference type="GO" id="GO:0015833">
    <property type="term" value="P:peptide transport"/>
    <property type="evidence" value="ECO:0007669"/>
    <property type="project" value="InterPro"/>
</dbReference>
<dbReference type="RefSeq" id="WP_108693143.1">
    <property type="nucleotide sequence ID" value="NZ_QCYH01000011.1"/>
</dbReference>
<name>A0A2T7G412_9RHOB</name>
<dbReference type="PROSITE" id="PS00211">
    <property type="entry name" value="ABC_TRANSPORTER_1"/>
    <property type="match status" value="1"/>
</dbReference>
<evidence type="ECO:0000256" key="5">
    <source>
        <dbReference type="ARBA" id="ARBA00022519"/>
    </source>
</evidence>
<gene>
    <name evidence="18" type="ORF">DC366_15555</name>
</gene>
<dbReference type="Proteomes" id="UP000244446">
    <property type="component" value="Unassembled WGS sequence"/>
</dbReference>
<dbReference type="InterPro" id="IPR027417">
    <property type="entry name" value="P-loop_NTPase"/>
</dbReference>
<evidence type="ECO:0000256" key="12">
    <source>
        <dbReference type="ARBA" id="ARBA00037530"/>
    </source>
</evidence>
<evidence type="ECO:0000256" key="16">
    <source>
        <dbReference type="ARBA" id="ARBA00047640"/>
    </source>
</evidence>
<dbReference type="GO" id="GO:0055085">
    <property type="term" value="P:transmembrane transport"/>
    <property type="evidence" value="ECO:0007669"/>
    <property type="project" value="UniProtKB-ARBA"/>
</dbReference>
<evidence type="ECO:0000256" key="3">
    <source>
        <dbReference type="ARBA" id="ARBA00022448"/>
    </source>
</evidence>
<dbReference type="FunFam" id="3.40.50.300:FF:000016">
    <property type="entry name" value="Oligopeptide ABC transporter ATP-binding component"/>
    <property type="match status" value="1"/>
</dbReference>
<keyword evidence="6" id="KW-0677">Repeat</keyword>
<dbReference type="PROSITE" id="PS50893">
    <property type="entry name" value="ABC_TRANSPORTER_2"/>
    <property type="match status" value="1"/>
</dbReference>
<dbReference type="Gene3D" id="3.40.50.300">
    <property type="entry name" value="P-loop containing nucleotide triphosphate hydrolases"/>
    <property type="match status" value="1"/>
</dbReference>
<evidence type="ECO:0000259" key="17">
    <source>
        <dbReference type="PROSITE" id="PS50893"/>
    </source>
</evidence>
<accession>A0A2T7G412</accession>
<dbReference type="PANTHER" id="PTHR43776">
    <property type="entry name" value="TRANSPORT ATP-BINDING PROTEIN"/>
    <property type="match status" value="1"/>
</dbReference>
<dbReference type="GO" id="GO:0005524">
    <property type="term" value="F:ATP binding"/>
    <property type="evidence" value="ECO:0007669"/>
    <property type="project" value="UniProtKB-KW"/>
</dbReference>
<dbReference type="GO" id="GO:0005886">
    <property type="term" value="C:plasma membrane"/>
    <property type="evidence" value="ECO:0007669"/>
    <property type="project" value="UniProtKB-SubCell"/>
</dbReference>
<evidence type="ECO:0000256" key="8">
    <source>
        <dbReference type="ARBA" id="ARBA00022801"/>
    </source>
</evidence>
<keyword evidence="9 18" id="KW-0067">ATP-binding</keyword>
<evidence type="ECO:0000256" key="10">
    <source>
        <dbReference type="ARBA" id="ARBA00022967"/>
    </source>
</evidence>
<keyword evidence="5" id="KW-0997">Cell inner membrane</keyword>
<dbReference type="EC" id="7.4.2.10" evidence="14"/>
<comment type="function">
    <text evidence="12">Part of the ABC transporter complex GsiABCD involved in glutathione import. Responsible for energy coupling to the transport system.</text>
</comment>
<dbReference type="Pfam" id="PF00005">
    <property type="entry name" value="ABC_tran"/>
    <property type="match status" value="1"/>
</dbReference>
<proteinExistence type="inferred from homology"/>
<dbReference type="CDD" id="cd03257">
    <property type="entry name" value="ABC_NikE_OppD_transporters"/>
    <property type="match status" value="1"/>
</dbReference>
<keyword evidence="11" id="KW-0472">Membrane</keyword>
<comment type="subunit">
    <text evidence="2">The complex is composed of two ATP-binding proteins (GsiA), two transmembrane proteins (GsiC and GsiD) and a solute-binding protein (GsiB).</text>
</comment>
<dbReference type="InterPro" id="IPR017871">
    <property type="entry name" value="ABC_transporter-like_CS"/>
</dbReference>
<dbReference type="SMART" id="SM00382">
    <property type="entry name" value="AAA"/>
    <property type="match status" value="1"/>
</dbReference>
<keyword evidence="3" id="KW-0813">Transport</keyword>